<feature type="transmembrane region" description="Helical" evidence="1">
    <location>
        <begin position="234"/>
        <end position="257"/>
    </location>
</feature>
<proteinExistence type="predicted"/>
<evidence type="ECO:0000313" key="2">
    <source>
        <dbReference type="EMBL" id="PIQ85198.1"/>
    </source>
</evidence>
<comment type="caution">
    <text evidence="2">The sequence shown here is derived from an EMBL/GenBank/DDBJ whole genome shotgun (WGS) entry which is preliminary data.</text>
</comment>
<sequence length="496" mass="57556">MNNTKKYQLPEVGEAEERLAGSLLSLWLIGMLTLFIIMPPYWALMDDHGHLLRASRGFDGLNLWQFILHYLQDDRGWGMFRPLYAAFIYLFYGTFWQSSALAYLVIYLMNVAIFYGWGCLFEQTVQISLQARTNQTRVYRWLFVVFCFLFSSNYPMFFFASLQERLILLFGLLAYGSFIHLMTRSEKGLINSCLFFLGLYLAILSKATAVAFIPCFFIGFLLRWRETREKQYGWILLWLIVSGLCFSQIFLSARQGYTDGYQFQSVVDHFLHGGKRFFTPFWFATGTIIALAIGRKLFRFKSSPTDFFLLLSWPFLVLCFLIVMLPWRALINYYLIIPTGLFWAGCKIIGCILLALLCQRLTRIPVVLIVTLAAFGVSVPCARKVWQIAQQHHTTRAAVEFLRTELSHDAKSDFMIRMPMPCIEAADAMSAYIGQPEKIKFLHDNDPFHQLPSGGVRQLLVLNGECAEVPKDFEPRQQIFRQNPWVIYERNAEMKR</sequence>
<feature type="transmembrane region" description="Helical" evidence="1">
    <location>
        <begin position="277"/>
        <end position="295"/>
    </location>
</feature>
<feature type="transmembrane region" description="Helical" evidence="1">
    <location>
        <begin position="333"/>
        <end position="357"/>
    </location>
</feature>
<feature type="transmembrane region" description="Helical" evidence="1">
    <location>
        <begin position="138"/>
        <end position="159"/>
    </location>
</feature>
<feature type="transmembrane region" description="Helical" evidence="1">
    <location>
        <begin position="100"/>
        <end position="118"/>
    </location>
</feature>
<feature type="transmembrane region" description="Helical" evidence="1">
    <location>
        <begin position="76"/>
        <end position="93"/>
    </location>
</feature>
<reference evidence="2 3" key="1">
    <citation type="submission" date="2017-09" db="EMBL/GenBank/DDBJ databases">
        <title>Depth-based differentiation of microbial function through sediment-hosted aquifers and enrichment of novel symbionts in the deep terrestrial subsurface.</title>
        <authorList>
            <person name="Probst A.J."/>
            <person name="Ladd B."/>
            <person name="Jarett J.K."/>
            <person name="Geller-Mcgrath D.E."/>
            <person name="Sieber C.M."/>
            <person name="Emerson J.B."/>
            <person name="Anantharaman K."/>
            <person name="Thomas B.C."/>
            <person name="Malmstrom R."/>
            <person name="Stieglmeier M."/>
            <person name="Klingl A."/>
            <person name="Woyke T."/>
            <person name="Ryan C.M."/>
            <person name="Banfield J.F."/>
        </authorList>
    </citation>
    <scope>NUCLEOTIDE SEQUENCE [LARGE SCALE GENOMIC DNA]</scope>
    <source>
        <strain evidence="2">CG11_big_fil_rev_8_21_14_0_20_45_26</strain>
    </source>
</reference>
<keyword evidence="1" id="KW-1133">Transmembrane helix</keyword>
<dbReference type="Proteomes" id="UP000230859">
    <property type="component" value="Unassembled WGS sequence"/>
</dbReference>
<accession>A0A2H0LLD7</accession>
<dbReference type="EMBL" id="PCVY01000072">
    <property type="protein sequence ID" value="PIQ85198.1"/>
    <property type="molecule type" value="Genomic_DNA"/>
</dbReference>
<keyword evidence="1" id="KW-0472">Membrane</keyword>
<gene>
    <name evidence="2" type="ORF">COV74_09575</name>
</gene>
<organism evidence="2 3">
    <name type="scientific">Candidatus Abzuiibacterium crystallinum</name>
    <dbReference type="NCBI Taxonomy" id="1974748"/>
    <lineage>
        <taxon>Bacteria</taxon>
        <taxon>Pseudomonadati</taxon>
        <taxon>Candidatus Omnitrophota</taxon>
        <taxon>Candidatus Abzuiibacterium</taxon>
    </lineage>
</organism>
<evidence type="ECO:0000256" key="1">
    <source>
        <dbReference type="SAM" id="Phobius"/>
    </source>
</evidence>
<feature type="transmembrane region" description="Helical" evidence="1">
    <location>
        <begin position="189"/>
        <end position="222"/>
    </location>
</feature>
<protein>
    <submittedName>
        <fullName evidence="2">Uncharacterized protein</fullName>
    </submittedName>
</protein>
<feature type="transmembrane region" description="Helical" evidence="1">
    <location>
        <begin position="21"/>
        <end position="42"/>
    </location>
</feature>
<evidence type="ECO:0000313" key="3">
    <source>
        <dbReference type="Proteomes" id="UP000230859"/>
    </source>
</evidence>
<feature type="transmembrane region" description="Helical" evidence="1">
    <location>
        <begin position="364"/>
        <end position="386"/>
    </location>
</feature>
<dbReference type="AlphaFoldDB" id="A0A2H0LLD7"/>
<feature type="transmembrane region" description="Helical" evidence="1">
    <location>
        <begin position="166"/>
        <end position="183"/>
    </location>
</feature>
<keyword evidence="1" id="KW-0812">Transmembrane</keyword>
<feature type="transmembrane region" description="Helical" evidence="1">
    <location>
        <begin position="307"/>
        <end position="327"/>
    </location>
</feature>
<name>A0A2H0LLD7_9BACT</name>